<feature type="compositionally biased region" description="Low complexity" evidence="1">
    <location>
        <begin position="272"/>
        <end position="285"/>
    </location>
</feature>
<evidence type="ECO:0000313" key="2">
    <source>
        <dbReference type="EMBL" id="CAE4562578.1"/>
    </source>
</evidence>
<feature type="region of interest" description="Disordered" evidence="1">
    <location>
        <begin position="251"/>
        <end position="418"/>
    </location>
</feature>
<reference evidence="2" key="1">
    <citation type="submission" date="2021-01" db="EMBL/GenBank/DDBJ databases">
        <authorList>
            <person name="Corre E."/>
            <person name="Pelletier E."/>
            <person name="Niang G."/>
            <person name="Scheremetjew M."/>
            <person name="Finn R."/>
            <person name="Kale V."/>
            <person name="Holt S."/>
            <person name="Cochrane G."/>
            <person name="Meng A."/>
            <person name="Brown T."/>
            <person name="Cohen L."/>
        </authorList>
    </citation>
    <scope>NUCLEOTIDE SEQUENCE</scope>
    <source>
        <strain evidence="2">CCMP3105</strain>
    </source>
</reference>
<dbReference type="AlphaFoldDB" id="A0A7S4UFN4"/>
<feature type="compositionally biased region" description="Polar residues" evidence="1">
    <location>
        <begin position="286"/>
        <end position="296"/>
    </location>
</feature>
<name>A0A7S4UFN4_9DINO</name>
<proteinExistence type="predicted"/>
<feature type="compositionally biased region" description="Polar residues" evidence="1">
    <location>
        <begin position="366"/>
        <end position="377"/>
    </location>
</feature>
<protein>
    <submittedName>
        <fullName evidence="2">Uncharacterized protein</fullName>
    </submittedName>
</protein>
<feature type="compositionally biased region" description="Low complexity" evidence="1">
    <location>
        <begin position="313"/>
        <end position="331"/>
    </location>
</feature>
<sequence length="418" mass="44135">MSEFSHSKSDSWDESSLAVSALSSPLMTAREPDLRADSEGSTDASARPSAERYGTRLMEMSSLPLLEMKLEARLSAVEAALDRRCGALENKVSLLARTAVRDTASMQKQLQELAKQVEATAFLLQASRDMEANKQGGNDEILNSELFGQGGEFGESRHTAGEVFPREDMDEMWQQLKAWCDQRYQTIPKQDAVDHEQPLASLSGLATPVGSREHLAAIQETDLCSGSFSSEDRQPFPALSSTTSLADLALSAARPPEPPEGAHSRTSENGVSRSFSSPSTSTKTSLCRSANSSTQGGRPPSPMPGAGQACPRSSSPTQTGAQQQQGSTCSSPQVSRRSSTQAPMGCQSAHLRDPRGSPPVPLAHSVGQQSPLASRTPTPGAATPARCPTALGSRGLLAPALARSSAQSGQHHRTGGPA</sequence>
<dbReference type="EMBL" id="HBNR01003106">
    <property type="protein sequence ID" value="CAE4562578.1"/>
    <property type="molecule type" value="Transcribed_RNA"/>
</dbReference>
<accession>A0A7S4UFN4</accession>
<feature type="region of interest" description="Disordered" evidence="1">
    <location>
        <begin position="28"/>
        <end position="53"/>
    </location>
</feature>
<organism evidence="2">
    <name type="scientific">Alexandrium monilatum</name>
    <dbReference type="NCBI Taxonomy" id="311494"/>
    <lineage>
        <taxon>Eukaryota</taxon>
        <taxon>Sar</taxon>
        <taxon>Alveolata</taxon>
        <taxon>Dinophyceae</taxon>
        <taxon>Gonyaulacales</taxon>
        <taxon>Pyrocystaceae</taxon>
        <taxon>Alexandrium</taxon>
    </lineage>
</organism>
<feature type="compositionally biased region" description="Polar residues" evidence="1">
    <location>
        <begin position="332"/>
        <end position="342"/>
    </location>
</feature>
<evidence type="ECO:0000256" key="1">
    <source>
        <dbReference type="SAM" id="MobiDB-lite"/>
    </source>
</evidence>
<gene>
    <name evidence="2" type="ORF">AMON00008_LOCUS2197</name>
</gene>